<gene>
    <name evidence="2" type="ORF">DEJ50_02060</name>
</gene>
<dbReference type="Gene3D" id="3.30.70.80">
    <property type="entry name" value="Peptidase S8 propeptide/proteinase inhibitor I9"/>
    <property type="match status" value="1"/>
</dbReference>
<dbReference type="SUPFAM" id="SSF54897">
    <property type="entry name" value="Protease propeptides/inhibitors"/>
    <property type="match status" value="1"/>
</dbReference>
<dbReference type="InterPro" id="IPR010259">
    <property type="entry name" value="S8pro/Inhibitor_I9"/>
</dbReference>
<evidence type="ECO:0000313" key="3">
    <source>
        <dbReference type="Proteomes" id="UP000325211"/>
    </source>
</evidence>
<reference evidence="2 3" key="1">
    <citation type="submission" date="2018-05" db="EMBL/GenBank/DDBJ databases">
        <title>Streptomyces venezuelae.</title>
        <authorList>
            <person name="Kim W."/>
            <person name="Lee N."/>
            <person name="Cho B.-K."/>
        </authorList>
    </citation>
    <scope>NUCLEOTIDE SEQUENCE [LARGE SCALE GENOMIC DNA]</scope>
    <source>
        <strain evidence="2 3">ATCC 21782</strain>
    </source>
</reference>
<evidence type="ECO:0000313" key="2">
    <source>
        <dbReference type="EMBL" id="QES46820.1"/>
    </source>
</evidence>
<name>A0A5P2CX20_STRVZ</name>
<dbReference type="RefSeq" id="WP_150205698.1">
    <property type="nucleotide sequence ID" value="NZ_CP029190.1"/>
</dbReference>
<dbReference type="Proteomes" id="UP000325211">
    <property type="component" value="Chromosome"/>
</dbReference>
<dbReference type="OrthoDB" id="4331132at2"/>
<feature type="domain" description="Inhibitor I9" evidence="1">
    <location>
        <begin position="81"/>
        <end position="114"/>
    </location>
</feature>
<dbReference type="Pfam" id="PF05922">
    <property type="entry name" value="Inhibitor_I9"/>
    <property type="match status" value="1"/>
</dbReference>
<evidence type="ECO:0000259" key="1">
    <source>
        <dbReference type="Pfam" id="PF05922"/>
    </source>
</evidence>
<dbReference type="EMBL" id="CP029190">
    <property type="protein sequence ID" value="QES46820.1"/>
    <property type="molecule type" value="Genomic_DNA"/>
</dbReference>
<dbReference type="InterPro" id="IPR037045">
    <property type="entry name" value="S8pro/Inhibitor_I9_sf"/>
</dbReference>
<dbReference type="AlphaFoldDB" id="A0A5P2CX20"/>
<sequence length="127" mass="12729">MPVSPTVAPNPVLSPVLAAIAALLFVPLPEAGAAFGAPTPGTASYRPADGASVGRFMVTLAPDADPYAVMRDTGVPAAHFVYRSSVRGFVADLDQQQLAAVGAHPAVTAVEPDGTAIGLPVEDGPAL</sequence>
<protein>
    <recommendedName>
        <fullName evidence="1">Inhibitor I9 domain-containing protein</fullName>
    </recommendedName>
</protein>
<organism evidence="2 3">
    <name type="scientific">Streptomyces venezuelae</name>
    <dbReference type="NCBI Taxonomy" id="54571"/>
    <lineage>
        <taxon>Bacteria</taxon>
        <taxon>Bacillati</taxon>
        <taxon>Actinomycetota</taxon>
        <taxon>Actinomycetes</taxon>
        <taxon>Kitasatosporales</taxon>
        <taxon>Streptomycetaceae</taxon>
        <taxon>Streptomyces</taxon>
    </lineage>
</organism>
<proteinExistence type="predicted"/>
<accession>A0A5P2CX20</accession>